<dbReference type="PANTHER" id="PTHR43000">
    <property type="entry name" value="DTDP-D-GLUCOSE 4,6-DEHYDRATASE-RELATED"/>
    <property type="match status" value="1"/>
</dbReference>
<dbReference type="InterPro" id="IPR001509">
    <property type="entry name" value="Epimerase_deHydtase"/>
</dbReference>
<gene>
    <name evidence="3" type="ORF">F6V25_09325</name>
</gene>
<reference evidence="3 4" key="1">
    <citation type="submission" date="2019-09" db="EMBL/GenBank/DDBJ databases">
        <title>Geobacter sp. Red96, a novel strain isolated from paddy soil.</title>
        <authorList>
            <person name="Xu Z."/>
            <person name="Masuda Y."/>
            <person name="Itoh H."/>
            <person name="Senoo K."/>
        </authorList>
    </citation>
    <scope>NUCLEOTIDE SEQUENCE [LARGE SCALE GENOMIC DNA]</scope>
    <source>
        <strain evidence="3 4">Red96</strain>
    </source>
</reference>
<evidence type="ECO:0000256" key="1">
    <source>
        <dbReference type="ARBA" id="ARBA00007637"/>
    </source>
</evidence>
<dbReference type="AlphaFoldDB" id="A0A7J4ZQF2"/>
<keyword evidence="4" id="KW-1185">Reference proteome</keyword>
<protein>
    <submittedName>
        <fullName evidence="3">SDR family oxidoreductase</fullName>
    </submittedName>
</protein>
<dbReference type="SUPFAM" id="SSF51735">
    <property type="entry name" value="NAD(P)-binding Rossmann-fold domains"/>
    <property type="match status" value="1"/>
</dbReference>
<comment type="caution">
    <text evidence="3">The sequence shown here is derived from an EMBL/GenBank/DDBJ whole genome shotgun (WGS) entry which is preliminary data.</text>
</comment>
<comment type="similarity">
    <text evidence="1">Belongs to the NAD(P)-dependent epimerase/dehydratase family.</text>
</comment>
<evidence type="ECO:0000313" key="4">
    <source>
        <dbReference type="Proteomes" id="UP000420562"/>
    </source>
</evidence>
<evidence type="ECO:0000259" key="2">
    <source>
        <dbReference type="Pfam" id="PF01370"/>
    </source>
</evidence>
<dbReference type="Pfam" id="PF01370">
    <property type="entry name" value="Epimerase"/>
    <property type="match status" value="1"/>
</dbReference>
<dbReference type="Gene3D" id="3.40.50.720">
    <property type="entry name" value="NAD(P)-binding Rossmann-like Domain"/>
    <property type="match status" value="1"/>
</dbReference>
<accession>A0A7J4ZQF2</accession>
<proteinExistence type="inferred from homology"/>
<dbReference type="EMBL" id="VZQZ01000005">
    <property type="protein sequence ID" value="KAB0665280.1"/>
    <property type="molecule type" value="Genomic_DNA"/>
</dbReference>
<dbReference type="CDD" id="cd05232">
    <property type="entry name" value="UDP_G4E_4_SDR_e"/>
    <property type="match status" value="1"/>
</dbReference>
<feature type="domain" description="NAD-dependent epimerase/dehydratase" evidence="2">
    <location>
        <begin position="3"/>
        <end position="225"/>
    </location>
</feature>
<dbReference type="InterPro" id="IPR036291">
    <property type="entry name" value="NAD(P)-bd_dom_sf"/>
</dbReference>
<name>A0A7J4ZQF2_9BACT</name>
<organism evidence="3 4">
    <name type="scientific">Oryzomonas japonica</name>
    <dbReference type="NCBI Taxonomy" id="2603858"/>
    <lineage>
        <taxon>Bacteria</taxon>
        <taxon>Pseudomonadati</taxon>
        <taxon>Thermodesulfobacteriota</taxon>
        <taxon>Desulfuromonadia</taxon>
        <taxon>Geobacterales</taxon>
        <taxon>Geobacteraceae</taxon>
        <taxon>Oryzomonas</taxon>
    </lineage>
</organism>
<evidence type="ECO:0000313" key="3">
    <source>
        <dbReference type="EMBL" id="KAB0665280.1"/>
    </source>
</evidence>
<sequence>MRALVTGATGFVGRFLCTRLLAAGISVRGTLLAGENPISLVREVGPVPIDPLGPGTPWQHAVGDIDTIIHLAARVHVMDDPAADPLTEFRTVNTEGTKQLAHEAAKAGVKRLIFVSSIKVNGEESPTPYSEDSCVQPTDPYGISKWEAEQALRQIAAETGLQVVIVRPTLVYGPGVKANFLSMMKIVNRGIPLPLASIKNKRSLLYIGNLVDALATCALHPAAAGQTFLVSDGEDVSTPELIHRTASALGVPARLLPFPASLMRLAGKLTGKSAAVNRLTGSLTVDSSKIRRELGWVPPFTMEEGLRETAEWYKQQIRGKR</sequence>
<dbReference type="Proteomes" id="UP000420562">
    <property type="component" value="Unassembled WGS sequence"/>
</dbReference>